<dbReference type="EMBL" id="BAAABX010000093">
    <property type="protein sequence ID" value="GAA0439281.1"/>
    <property type="molecule type" value="Genomic_DNA"/>
</dbReference>
<evidence type="ECO:0000313" key="1">
    <source>
        <dbReference type="EMBL" id="GAA0439281.1"/>
    </source>
</evidence>
<reference evidence="1 2" key="1">
    <citation type="journal article" date="2019" name="Int. J. Syst. Evol. Microbiol.">
        <title>The Global Catalogue of Microorganisms (GCM) 10K type strain sequencing project: providing services to taxonomists for standard genome sequencing and annotation.</title>
        <authorList>
            <consortium name="The Broad Institute Genomics Platform"/>
            <consortium name="The Broad Institute Genome Sequencing Center for Infectious Disease"/>
            <person name="Wu L."/>
            <person name="Ma J."/>
        </authorList>
    </citation>
    <scope>NUCLEOTIDE SEQUENCE [LARGE SCALE GENOMIC DNA]</scope>
    <source>
        <strain evidence="1 2">JCM 4788</strain>
    </source>
</reference>
<name>A0ABN0Z9Z4_9ACTN</name>
<sequence length="193" mass="21630">MNYAMEVRASAVYAPTVPIAERTYQSHWGKRRTRRHTSQWPGKILLHSELVYLVDNALAIDCLANACAAAWRSAEPLAGVLDLTEIDRQLDSEQWLCAQLMSELHQLVKLPYDTKAAQSVLVAQFTQRITEIEALAEENRRLYQEAGADPLGVPDAVRTALLHAQALADEHPSRDTAAHISELRRLVRENPTP</sequence>
<protein>
    <submittedName>
        <fullName evidence="1">Uncharacterized protein</fullName>
    </submittedName>
</protein>
<comment type="caution">
    <text evidence="1">The sequence shown here is derived from an EMBL/GenBank/DDBJ whole genome shotgun (WGS) entry which is preliminary data.</text>
</comment>
<dbReference type="Proteomes" id="UP001500879">
    <property type="component" value="Unassembled WGS sequence"/>
</dbReference>
<proteinExistence type="predicted"/>
<accession>A0ABN0Z9Z4</accession>
<gene>
    <name evidence="1" type="ORF">GCM10010357_70890</name>
</gene>
<evidence type="ECO:0000313" key="2">
    <source>
        <dbReference type="Proteomes" id="UP001500879"/>
    </source>
</evidence>
<keyword evidence="2" id="KW-1185">Reference proteome</keyword>
<organism evidence="1 2">
    <name type="scientific">Streptomyces luteireticuli</name>
    <dbReference type="NCBI Taxonomy" id="173858"/>
    <lineage>
        <taxon>Bacteria</taxon>
        <taxon>Bacillati</taxon>
        <taxon>Actinomycetota</taxon>
        <taxon>Actinomycetes</taxon>
        <taxon>Kitasatosporales</taxon>
        <taxon>Streptomycetaceae</taxon>
        <taxon>Streptomyces</taxon>
    </lineage>
</organism>